<reference evidence="1 2" key="1">
    <citation type="submission" date="2018-06" db="EMBL/GenBank/DDBJ databases">
        <authorList>
            <consortium name="Pathogen Informatics"/>
            <person name="Doyle S."/>
        </authorList>
    </citation>
    <scope>NUCLEOTIDE SEQUENCE [LARGE SCALE GENOMIC DNA]</scope>
    <source>
        <strain evidence="1 2">NCTC12475</strain>
    </source>
</reference>
<evidence type="ECO:0000313" key="2">
    <source>
        <dbReference type="Proteomes" id="UP000254920"/>
    </source>
</evidence>
<dbReference type="InterPro" id="IPR028976">
    <property type="entry name" value="CheC-like_sf"/>
</dbReference>
<gene>
    <name evidence="1" type="ORF">NCTC12475_01451</name>
</gene>
<dbReference type="SUPFAM" id="SSF103039">
    <property type="entry name" value="CheC-like"/>
    <property type="match status" value="1"/>
</dbReference>
<name>A0A381DKR8_9BACT</name>
<evidence type="ECO:0000313" key="1">
    <source>
        <dbReference type="EMBL" id="SUX11235.1"/>
    </source>
</evidence>
<dbReference type="RefSeq" id="WP_089181991.1">
    <property type="nucleotide sequence ID" value="NZ_CP043427.1"/>
</dbReference>
<dbReference type="GeneID" id="93090097"/>
<keyword evidence="2" id="KW-1185">Reference proteome</keyword>
<dbReference type="EMBL" id="UFVD01000001">
    <property type="protein sequence ID" value="SUX11235.1"/>
    <property type="molecule type" value="Genomic_DNA"/>
</dbReference>
<dbReference type="AlphaFoldDB" id="A0A381DKR8"/>
<dbReference type="Gene3D" id="3.40.1550.10">
    <property type="entry name" value="CheC-like"/>
    <property type="match status" value="1"/>
</dbReference>
<protein>
    <submittedName>
        <fullName evidence="1">Mrr restriction system protein (EcoKMrr)</fullName>
    </submittedName>
</protein>
<sequence length="139" mass="16010">MLSAIEYSVKHFCVDILGYELQKGKTLGKDYYGASIPIFKNGVEYSFYLYFKKETLNSFGKALLNNDKLPEDDLCDICKEVANQIIGYAKNLLVDRGKDEYKLGTPEYLGMTKNFGVRLNEKIIFKMNNRTFQIGYKKV</sequence>
<dbReference type="OrthoDB" id="5339682at2"/>
<dbReference type="STRING" id="32024.GCA_000788295_01521"/>
<proteinExistence type="predicted"/>
<organism evidence="1 2">
    <name type="scientific">Campylobacter sputorum subsp. sputorum</name>
    <dbReference type="NCBI Taxonomy" id="32024"/>
    <lineage>
        <taxon>Bacteria</taxon>
        <taxon>Pseudomonadati</taxon>
        <taxon>Campylobacterota</taxon>
        <taxon>Epsilonproteobacteria</taxon>
        <taxon>Campylobacterales</taxon>
        <taxon>Campylobacteraceae</taxon>
        <taxon>Campylobacter</taxon>
    </lineage>
</organism>
<accession>A0A381DKR8</accession>
<dbReference type="Proteomes" id="UP000254920">
    <property type="component" value="Unassembled WGS sequence"/>
</dbReference>